<protein>
    <recommendedName>
        <fullName evidence="3">Terminase small subunit</fullName>
    </recommendedName>
</protein>
<evidence type="ECO:0000313" key="2">
    <source>
        <dbReference type="Proteomes" id="UP000095591"/>
    </source>
</evidence>
<proteinExistence type="predicted"/>
<dbReference type="EMBL" id="CYXP01000006">
    <property type="protein sequence ID" value="CUN23217.1"/>
    <property type="molecule type" value="Genomic_DNA"/>
</dbReference>
<dbReference type="Proteomes" id="UP000095591">
    <property type="component" value="Unassembled WGS sequence"/>
</dbReference>
<accession>A0A173VAB8</accession>
<dbReference type="RefSeq" id="WP_157355051.1">
    <property type="nucleotide sequence ID" value="NZ_CYXP01000006.1"/>
</dbReference>
<reference evidence="1 2" key="1">
    <citation type="submission" date="2015-09" db="EMBL/GenBank/DDBJ databases">
        <authorList>
            <consortium name="Pathogen Informatics"/>
        </authorList>
    </citation>
    <scope>NUCLEOTIDE SEQUENCE [LARGE SCALE GENOMIC DNA]</scope>
    <source>
        <strain evidence="1 2">2789STDY5608872</strain>
    </source>
</reference>
<evidence type="ECO:0008006" key="3">
    <source>
        <dbReference type="Google" id="ProtNLM"/>
    </source>
</evidence>
<dbReference type="AlphaFoldDB" id="A0A173VAB8"/>
<evidence type="ECO:0000313" key="1">
    <source>
        <dbReference type="EMBL" id="CUN23217.1"/>
    </source>
</evidence>
<name>A0A173VAB8_PARDI</name>
<sequence length="182" mass="20325">MSNNRETIRIPTIQGNKVLQQQIKSEFAPMPPQAMLTEKEELFCQLFCNGGKRFAGNQVETYKQVFGDKENNKLMIESNKLLTSPTVTSRIKDIMTNKMENESYAKVRVLETLFAIMDETREAKYKDKWGVSLSPAPLRAVSVNAAKAIADIYGFKAGGETGVTINGENNVTFNVIVPNKNV</sequence>
<organism evidence="1 2">
    <name type="scientific">Parabacteroides distasonis</name>
    <dbReference type="NCBI Taxonomy" id="823"/>
    <lineage>
        <taxon>Bacteria</taxon>
        <taxon>Pseudomonadati</taxon>
        <taxon>Bacteroidota</taxon>
        <taxon>Bacteroidia</taxon>
        <taxon>Bacteroidales</taxon>
        <taxon>Tannerellaceae</taxon>
        <taxon>Parabacteroides</taxon>
    </lineage>
</organism>
<gene>
    <name evidence="1" type="ORF">ERS852429_02732</name>
</gene>